<protein>
    <submittedName>
        <fullName evidence="1">Uncharacterized protein</fullName>
    </submittedName>
</protein>
<keyword evidence="1" id="KW-0614">Plasmid</keyword>
<gene>
    <name evidence="1" type="ORF">CBM2612_P0176</name>
</gene>
<dbReference type="AlphaFoldDB" id="A0A375H9Z2"/>
<dbReference type="EMBL" id="LT984809">
    <property type="protein sequence ID" value="SPD48831.1"/>
    <property type="molecule type" value="Genomic_DNA"/>
</dbReference>
<proteinExistence type="predicted"/>
<geneLocation type="plasmid" evidence="1">
    <name>I</name>
</geneLocation>
<name>A0A375H9Z2_9BURK</name>
<sequence length="57" mass="6220">MASNLLRHGANRIQNRLAHKNETAPSTAANITSRILKELILIDAMLAPRLGPRHPVG</sequence>
<accession>A0A375H9Z2</accession>
<reference evidence="1" key="1">
    <citation type="submission" date="2018-01" db="EMBL/GenBank/DDBJ databases">
        <authorList>
            <person name="Gaut B.S."/>
            <person name="Morton B.R."/>
            <person name="Clegg M.T."/>
            <person name="Duvall M.R."/>
        </authorList>
    </citation>
    <scope>NUCLEOTIDE SEQUENCE</scope>
    <source>
        <strain evidence="1">Cupriavidus taiwanensis STM 8555</strain>
    </source>
</reference>
<evidence type="ECO:0000313" key="1">
    <source>
        <dbReference type="EMBL" id="SPD48831.1"/>
    </source>
</evidence>
<organism evidence="1">
    <name type="scientific">Cupriavidus taiwanensis</name>
    <dbReference type="NCBI Taxonomy" id="164546"/>
    <lineage>
        <taxon>Bacteria</taxon>
        <taxon>Pseudomonadati</taxon>
        <taxon>Pseudomonadota</taxon>
        <taxon>Betaproteobacteria</taxon>
        <taxon>Burkholderiales</taxon>
        <taxon>Burkholderiaceae</taxon>
        <taxon>Cupriavidus</taxon>
    </lineage>
</organism>